<dbReference type="InterPro" id="IPR011697">
    <property type="entry name" value="Peptidase_C26"/>
</dbReference>
<dbReference type="Proteomes" id="UP000199051">
    <property type="component" value="Unassembled WGS sequence"/>
</dbReference>
<dbReference type="InterPro" id="IPR044668">
    <property type="entry name" value="PuuD-like"/>
</dbReference>
<dbReference type="GO" id="GO:0033969">
    <property type="term" value="F:gamma-glutamyl-gamma-aminobutyrate hydrolase activity"/>
    <property type="evidence" value="ECO:0007669"/>
    <property type="project" value="TreeGrafter"/>
</dbReference>
<evidence type="ECO:0000313" key="1">
    <source>
        <dbReference type="EMBL" id="SES36790.1"/>
    </source>
</evidence>
<dbReference type="PROSITE" id="PS51273">
    <property type="entry name" value="GATASE_TYPE_1"/>
    <property type="match status" value="1"/>
</dbReference>
<sequence length="243" mass="25904">MASNGSDRPPVIGITTYLENATFGIWETEAAVLHRDYLDSVRVGGGNPVLLSPIGDWRPSTLDWLDGLVLSGGADVDPARYGQPPHPTTGTPQPLRDASEFALLAAAIEMDLPLLAVCRGLQVLNVALGGTLHQHTPEIVGTNDHLPHVASFGKTEISVTPGSLLGRILGESVSVLCHHHQSVDRVADGLHVVAHAQDGTVEALELPGRRFALATQSHPEQNADDARLFTALVDAARARREDR</sequence>
<dbReference type="STRING" id="155974.SAMN04487818_111156"/>
<dbReference type="GO" id="GO:0006598">
    <property type="term" value="P:polyamine catabolic process"/>
    <property type="evidence" value="ECO:0007669"/>
    <property type="project" value="TreeGrafter"/>
</dbReference>
<dbReference type="GO" id="GO:0005829">
    <property type="term" value="C:cytosol"/>
    <property type="evidence" value="ECO:0007669"/>
    <property type="project" value="TreeGrafter"/>
</dbReference>
<evidence type="ECO:0000313" key="2">
    <source>
        <dbReference type="Proteomes" id="UP000199051"/>
    </source>
</evidence>
<organism evidence="1 2">
    <name type="scientific">Actinokineospora terrae</name>
    <dbReference type="NCBI Taxonomy" id="155974"/>
    <lineage>
        <taxon>Bacteria</taxon>
        <taxon>Bacillati</taxon>
        <taxon>Actinomycetota</taxon>
        <taxon>Actinomycetes</taxon>
        <taxon>Pseudonocardiales</taxon>
        <taxon>Pseudonocardiaceae</taxon>
        <taxon>Actinokineospora</taxon>
    </lineage>
</organism>
<dbReference type="GO" id="GO:0016740">
    <property type="term" value="F:transferase activity"/>
    <property type="evidence" value="ECO:0007669"/>
    <property type="project" value="UniProtKB-KW"/>
</dbReference>
<dbReference type="PANTHER" id="PTHR43235:SF1">
    <property type="entry name" value="GLUTAMINE AMIDOTRANSFERASE PB2B2.05-RELATED"/>
    <property type="match status" value="1"/>
</dbReference>
<keyword evidence="1" id="KW-0808">Transferase</keyword>
<keyword evidence="1" id="KW-0315">Glutamine amidotransferase</keyword>
<reference evidence="2" key="1">
    <citation type="submission" date="2016-10" db="EMBL/GenBank/DDBJ databases">
        <authorList>
            <person name="Varghese N."/>
            <person name="Submissions S."/>
        </authorList>
    </citation>
    <scope>NUCLEOTIDE SEQUENCE [LARGE SCALE GENOMIC DNA]</scope>
    <source>
        <strain evidence="2">DSM 44260</strain>
    </source>
</reference>
<dbReference type="RefSeq" id="WP_092783416.1">
    <property type="nucleotide sequence ID" value="NZ_FOGI01000011.1"/>
</dbReference>
<proteinExistence type="predicted"/>
<dbReference type="AlphaFoldDB" id="A0A1H9WS85"/>
<dbReference type="InterPro" id="IPR029062">
    <property type="entry name" value="Class_I_gatase-like"/>
</dbReference>
<dbReference type="Pfam" id="PF07722">
    <property type="entry name" value="Peptidase_C26"/>
    <property type="match status" value="1"/>
</dbReference>
<dbReference type="CDD" id="cd01745">
    <property type="entry name" value="GATase1_2"/>
    <property type="match status" value="1"/>
</dbReference>
<dbReference type="SUPFAM" id="SSF52317">
    <property type="entry name" value="Class I glutamine amidotransferase-like"/>
    <property type="match status" value="1"/>
</dbReference>
<dbReference type="Gene3D" id="3.40.50.880">
    <property type="match status" value="1"/>
</dbReference>
<dbReference type="EMBL" id="FOGI01000011">
    <property type="protein sequence ID" value="SES36790.1"/>
    <property type="molecule type" value="Genomic_DNA"/>
</dbReference>
<keyword evidence="2" id="KW-1185">Reference proteome</keyword>
<protein>
    <submittedName>
        <fullName evidence="1">Putative glutamine amidotransferase</fullName>
    </submittedName>
</protein>
<gene>
    <name evidence="1" type="ORF">SAMN04487818_111156</name>
</gene>
<name>A0A1H9WS85_9PSEU</name>
<dbReference type="PANTHER" id="PTHR43235">
    <property type="entry name" value="GLUTAMINE AMIDOTRANSFERASE PB2B2.05-RELATED"/>
    <property type="match status" value="1"/>
</dbReference>
<accession>A0A1H9WS85</accession>